<dbReference type="Proteomes" id="UP000051295">
    <property type="component" value="Unassembled WGS sequence"/>
</dbReference>
<name>A0A0T5NYU0_9RHOB</name>
<evidence type="ECO:0000256" key="1">
    <source>
        <dbReference type="SAM" id="Phobius"/>
    </source>
</evidence>
<dbReference type="EMBL" id="LAXJ01000003">
    <property type="protein sequence ID" value="KRS13974.1"/>
    <property type="molecule type" value="Genomic_DNA"/>
</dbReference>
<dbReference type="AlphaFoldDB" id="A0A0T5NYU0"/>
<proteinExistence type="predicted"/>
<keyword evidence="1" id="KW-0472">Membrane</keyword>
<evidence type="ECO:0000313" key="2">
    <source>
        <dbReference type="EMBL" id="KRS13974.1"/>
    </source>
</evidence>
<feature type="transmembrane region" description="Helical" evidence="1">
    <location>
        <begin position="46"/>
        <end position="61"/>
    </location>
</feature>
<comment type="caution">
    <text evidence="2">The sequence shown here is derived from an EMBL/GenBank/DDBJ whole genome shotgun (WGS) entry which is preliminary data.</text>
</comment>
<keyword evidence="3" id="KW-1185">Reference proteome</keyword>
<dbReference type="PATRIC" id="fig|1641875.4.peg.3104"/>
<keyword evidence="1" id="KW-0812">Transmembrane</keyword>
<organism evidence="2 3">
    <name type="scientific">Roseovarius atlanticus</name>
    <dbReference type="NCBI Taxonomy" id="1641875"/>
    <lineage>
        <taxon>Bacteria</taxon>
        <taxon>Pseudomonadati</taxon>
        <taxon>Pseudomonadota</taxon>
        <taxon>Alphaproteobacteria</taxon>
        <taxon>Rhodobacterales</taxon>
        <taxon>Roseobacteraceae</taxon>
        <taxon>Roseovarius</taxon>
    </lineage>
</organism>
<evidence type="ECO:0000313" key="3">
    <source>
        <dbReference type="Proteomes" id="UP000051295"/>
    </source>
</evidence>
<dbReference type="RefSeq" id="WP_057791031.1">
    <property type="nucleotide sequence ID" value="NZ_LAXJ01000003.1"/>
</dbReference>
<dbReference type="OrthoDB" id="7741595at2"/>
<feature type="transmembrane region" description="Helical" evidence="1">
    <location>
        <begin position="21"/>
        <end position="40"/>
    </location>
</feature>
<keyword evidence="1" id="KW-1133">Transmembrane helix</keyword>
<accession>A0A0T5NYU0</accession>
<sequence length="183" mass="20373">MRIEDKTDTTLTLVDDQKDKKLGLTLAGVFVAGTCLFMAWEGFAEVLLPGVLLIAAMAVYWKRSKMRSVLVFDRAADRVHLTVTDRKGAEEWEWRLSDVETAVIGTVGAHGTDSGIDRPSLVLADGTYVPMRPYHAAGSQSWHAVAAVKLFLGQKLEDAPVGWLPPEEFDRYFGEEMARLYKK</sequence>
<reference evidence="2 3" key="1">
    <citation type="submission" date="2015-04" db="EMBL/GenBank/DDBJ databases">
        <title>The draft genome sequence of Roseovarius sp.R12b.</title>
        <authorList>
            <person name="Li G."/>
            <person name="Lai Q."/>
            <person name="Shao Z."/>
            <person name="Yan P."/>
        </authorList>
    </citation>
    <scope>NUCLEOTIDE SEQUENCE [LARGE SCALE GENOMIC DNA]</scope>
    <source>
        <strain evidence="2 3">R12B</strain>
    </source>
</reference>
<gene>
    <name evidence="2" type="ORF">XM53_05395</name>
</gene>
<protein>
    <submittedName>
        <fullName evidence="2">Uncharacterized protein</fullName>
    </submittedName>
</protein>